<dbReference type="Pfam" id="PF02518">
    <property type="entry name" value="HATPase_c"/>
    <property type="match status" value="1"/>
</dbReference>
<dbReference type="Gene3D" id="3.30.565.10">
    <property type="entry name" value="Histidine kinase-like ATPase, C-terminal domain"/>
    <property type="match status" value="1"/>
</dbReference>
<feature type="transmembrane region" description="Helical" evidence="9">
    <location>
        <begin position="6"/>
        <end position="26"/>
    </location>
</feature>
<evidence type="ECO:0000313" key="13">
    <source>
        <dbReference type="Proteomes" id="UP000521075"/>
    </source>
</evidence>
<accession>A0A853DVF2</accession>
<organism evidence="12 13">
    <name type="scientific">Leifsonia naganoensis</name>
    <dbReference type="NCBI Taxonomy" id="150025"/>
    <lineage>
        <taxon>Bacteria</taxon>
        <taxon>Bacillati</taxon>
        <taxon>Actinomycetota</taxon>
        <taxon>Actinomycetes</taxon>
        <taxon>Micrococcales</taxon>
        <taxon>Microbacteriaceae</taxon>
        <taxon>Leifsonia</taxon>
    </lineage>
</organism>
<keyword evidence="13" id="KW-1185">Reference proteome</keyword>
<feature type="domain" description="Signal transduction histidine kinase subgroup 3 dimerisation and phosphoacceptor" evidence="11">
    <location>
        <begin position="58"/>
        <end position="123"/>
    </location>
</feature>
<sequence>MMTPLALIIGAVLLVAALALLTLWLFENRRYRRLRDSREESEWDRIDRELELAEQAGRFRIAGELGDVAVQTVTRLVAQAEGIRYAASTDPAAAARSTPALETAARDALGDLRRLQNVVREGQDAAQPQPRLHSARDLFRIMRDAGIEVTFTETGESFALRQGAELAVFRILQTSLENALKHGGPGTRVSVSFVWTQDGLQVSVEDDGIRAAARRQGLDREGVDAATAYSIEEDLRAVTEYYEGAGLNELRDRAALFGGVLNAKTVPGVGFTLAVVFPALRHHNGVHGVELRR</sequence>
<keyword evidence="5" id="KW-0547">Nucleotide-binding</keyword>
<feature type="domain" description="Histidine kinase/HSP90-like ATPase" evidence="10">
    <location>
        <begin position="165"/>
        <end position="279"/>
    </location>
</feature>
<keyword evidence="4" id="KW-0808">Transferase</keyword>
<comment type="catalytic activity">
    <reaction evidence="1">
        <text>ATP + protein L-histidine = ADP + protein N-phospho-L-histidine.</text>
        <dbReference type="EC" id="2.7.13.3"/>
    </reaction>
</comment>
<keyword evidence="9" id="KW-1133">Transmembrane helix</keyword>
<keyword evidence="3" id="KW-0597">Phosphoprotein</keyword>
<dbReference type="Pfam" id="PF07730">
    <property type="entry name" value="HisKA_3"/>
    <property type="match status" value="1"/>
</dbReference>
<comment type="caution">
    <text evidence="12">The sequence shown here is derived from an EMBL/GenBank/DDBJ whole genome shotgun (WGS) entry which is preliminary data.</text>
</comment>
<evidence type="ECO:0000256" key="9">
    <source>
        <dbReference type="SAM" id="Phobius"/>
    </source>
</evidence>
<evidence type="ECO:0000256" key="3">
    <source>
        <dbReference type="ARBA" id="ARBA00022553"/>
    </source>
</evidence>
<evidence type="ECO:0000256" key="6">
    <source>
        <dbReference type="ARBA" id="ARBA00022777"/>
    </source>
</evidence>
<dbReference type="PANTHER" id="PTHR24421">
    <property type="entry name" value="NITRATE/NITRITE SENSOR PROTEIN NARX-RELATED"/>
    <property type="match status" value="1"/>
</dbReference>
<keyword evidence="9" id="KW-0472">Membrane</keyword>
<dbReference type="InterPro" id="IPR011712">
    <property type="entry name" value="Sig_transdc_His_kin_sub3_dim/P"/>
</dbReference>
<evidence type="ECO:0000256" key="5">
    <source>
        <dbReference type="ARBA" id="ARBA00022741"/>
    </source>
</evidence>
<evidence type="ECO:0000256" key="1">
    <source>
        <dbReference type="ARBA" id="ARBA00000085"/>
    </source>
</evidence>
<evidence type="ECO:0000256" key="4">
    <source>
        <dbReference type="ARBA" id="ARBA00022679"/>
    </source>
</evidence>
<dbReference type="Proteomes" id="UP000521075">
    <property type="component" value="Unassembled WGS sequence"/>
</dbReference>
<dbReference type="EC" id="2.7.13.3" evidence="2"/>
<keyword evidence="9" id="KW-0812">Transmembrane</keyword>
<keyword evidence="7" id="KW-0067">ATP-binding</keyword>
<gene>
    <name evidence="12" type="ORF">HNR14_003704</name>
</gene>
<keyword evidence="6 12" id="KW-0418">Kinase</keyword>
<dbReference type="EMBL" id="JACCHJ010000001">
    <property type="protein sequence ID" value="NYK11823.1"/>
    <property type="molecule type" value="Genomic_DNA"/>
</dbReference>
<evidence type="ECO:0000256" key="8">
    <source>
        <dbReference type="ARBA" id="ARBA00023012"/>
    </source>
</evidence>
<dbReference type="GO" id="GO:0046983">
    <property type="term" value="F:protein dimerization activity"/>
    <property type="evidence" value="ECO:0007669"/>
    <property type="project" value="InterPro"/>
</dbReference>
<evidence type="ECO:0000256" key="7">
    <source>
        <dbReference type="ARBA" id="ARBA00022840"/>
    </source>
</evidence>
<evidence type="ECO:0000313" key="12">
    <source>
        <dbReference type="EMBL" id="NYK11823.1"/>
    </source>
</evidence>
<evidence type="ECO:0000259" key="10">
    <source>
        <dbReference type="Pfam" id="PF02518"/>
    </source>
</evidence>
<dbReference type="GO" id="GO:0016020">
    <property type="term" value="C:membrane"/>
    <property type="evidence" value="ECO:0007669"/>
    <property type="project" value="InterPro"/>
</dbReference>
<name>A0A853DVF2_9MICO</name>
<dbReference type="PANTHER" id="PTHR24421:SF10">
    <property type="entry name" value="NITRATE_NITRITE SENSOR PROTEIN NARQ"/>
    <property type="match status" value="1"/>
</dbReference>
<reference evidence="12 13" key="1">
    <citation type="submission" date="2020-07" db="EMBL/GenBank/DDBJ databases">
        <title>Sequencing the genomes of 1000 actinobacteria strains.</title>
        <authorList>
            <person name="Klenk H.-P."/>
        </authorList>
    </citation>
    <scope>NUCLEOTIDE SEQUENCE [LARGE SCALE GENOMIC DNA]</scope>
    <source>
        <strain evidence="12 13">DSM 15166</strain>
    </source>
</reference>
<dbReference type="AlphaFoldDB" id="A0A853DVF2"/>
<dbReference type="GO" id="GO:0005524">
    <property type="term" value="F:ATP binding"/>
    <property type="evidence" value="ECO:0007669"/>
    <property type="project" value="UniProtKB-KW"/>
</dbReference>
<dbReference type="Gene3D" id="1.20.5.1930">
    <property type="match status" value="1"/>
</dbReference>
<evidence type="ECO:0000256" key="2">
    <source>
        <dbReference type="ARBA" id="ARBA00012438"/>
    </source>
</evidence>
<dbReference type="CDD" id="cd16917">
    <property type="entry name" value="HATPase_UhpB-NarQ-NarX-like"/>
    <property type="match status" value="1"/>
</dbReference>
<dbReference type="SUPFAM" id="SSF55874">
    <property type="entry name" value="ATPase domain of HSP90 chaperone/DNA topoisomerase II/histidine kinase"/>
    <property type="match status" value="1"/>
</dbReference>
<dbReference type="InterPro" id="IPR050482">
    <property type="entry name" value="Sensor_HK_TwoCompSys"/>
</dbReference>
<protein>
    <recommendedName>
        <fullName evidence="2">histidine kinase</fullName>
        <ecNumber evidence="2">2.7.13.3</ecNumber>
    </recommendedName>
</protein>
<dbReference type="InterPro" id="IPR036890">
    <property type="entry name" value="HATPase_C_sf"/>
</dbReference>
<dbReference type="InterPro" id="IPR003594">
    <property type="entry name" value="HATPase_dom"/>
</dbReference>
<evidence type="ECO:0000259" key="11">
    <source>
        <dbReference type="Pfam" id="PF07730"/>
    </source>
</evidence>
<keyword evidence="8" id="KW-0902">Two-component regulatory system</keyword>
<proteinExistence type="predicted"/>
<dbReference type="GO" id="GO:0000155">
    <property type="term" value="F:phosphorelay sensor kinase activity"/>
    <property type="evidence" value="ECO:0007669"/>
    <property type="project" value="InterPro"/>
</dbReference>